<comment type="function">
    <text evidence="9">Catalyzes the condensation of para-aminobenzoate (pABA) with 6-hydroxymethyl-7,8-dihydropterin diphosphate (DHPt-PP) to form 7,8-dihydropteroate (H2Pte), the immediate precursor of folate derivatives.</text>
</comment>
<dbReference type="InterPro" id="IPR011005">
    <property type="entry name" value="Dihydropteroate_synth-like_sf"/>
</dbReference>
<evidence type="ECO:0000256" key="2">
    <source>
        <dbReference type="ARBA" id="ARBA00001946"/>
    </source>
</evidence>
<dbReference type="PANTHER" id="PTHR20941">
    <property type="entry name" value="FOLATE SYNTHESIS PROTEINS"/>
    <property type="match status" value="1"/>
</dbReference>
<dbReference type="Proteomes" id="UP000028933">
    <property type="component" value="Chromosome"/>
</dbReference>
<dbReference type="GO" id="GO:0046656">
    <property type="term" value="P:folic acid biosynthetic process"/>
    <property type="evidence" value="ECO:0007669"/>
    <property type="project" value="UniProtKB-KW"/>
</dbReference>
<dbReference type="UniPathway" id="UPA00077">
    <property type="reaction ID" value="UER00156"/>
</dbReference>
<keyword evidence="6 9" id="KW-0479">Metal-binding</keyword>
<dbReference type="Gene3D" id="3.20.20.20">
    <property type="entry name" value="Dihydropteroate synthase-like"/>
    <property type="match status" value="1"/>
</dbReference>
<dbReference type="NCBIfam" id="TIGR01496">
    <property type="entry name" value="DHPS"/>
    <property type="match status" value="1"/>
</dbReference>
<evidence type="ECO:0000256" key="3">
    <source>
        <dbReference type="ARBA" id="ARBA00004763"/>
    </source>
</evidence>
<dbReference type="CDD" id="cd00739">
    <property type="entry name" value="DHPS"/>
    <property type="match status" value="1"/>
</dbReference>
<dbReference type="PROSITE" id="PS50972">
    <property type="entry name" value="PTERIN_BINDING"/>
    <property type="match status" value="1"/>
</dbReference>
<dbReference type="PROSITE" id="PS00793">
    <property type="entry name" value="DHPS_2"/>
    <property type="match status" value="1"/>
</dbReference>
<comment type="catalytic activity">
    <reaction evidence="1">
        <text>(7,8-dihydropterin-6-yl)methyl diphosphate + 4-aminobenzoate = 7,8-dihydropteroate + diphosphate</text>
        <dbReference type="Rhea" id="RHEA:19949"/>
        <dbReference type="ChEBI" id="CHEBI:17836"/>
        <dbReference type="ChEBI" id="CHEBI:17839"/>
        <dbReference type="ChEBI" id="CHEBI:33019"/>
        <dbReference type="ChEBI" id="CHEBI:72950"/>
        <dbReference type="EC" id="2.5.1.15"/>
    </reaction>
</comment>
<comment type="cofactor">
    <cofactor evidence="2 9">
        <name>Mg(2+)</name>
        <dbReference type="ChEBI" id="CHEBI:18420"/>
    </cofactor>
</comment>
<proteinExistence type="inferred from homology"/>
<keyword evidence="7 9" id="KW-0460">Magnesium</keyword>
<evidence type="ECO:0000313" key="12">
    <source>
        <dbReference type="Proteomes" id="UP000028933"/>
    </source>
</evidence>
<keyword evidence="8 9" id="KW-0289">Folate biosynthesis</keyword>
<reference evidence="11" key="1">
    <citation type="journal article" date="2013" name="Lancet">
        <title>First case of E anophelis outbreak in an intensive-care unit.</title>
        <authorList>
            <person name="Teo J."/>
            <person name="Tan S.Y."/>
            <person name="Tay M."/>
            <person name="Ding Y."/>
            <person name="Kjelleberg S."/>
            <person name="Givskov M."/>
            <person name="Lin R.T."/>
            <person name="Yang L."/>
        </authorList>
    </citation>
    <scope>NUCLEOTIDE SEQUENCE [LARGE SCALE GENOMIC DNA]</scope>
    <source>
        <strain evidence="11">NUHP1</strain>
    </source>
</reference>
<accession>A0A077EHC5</accession>
<comment type="pathway">
    <text evidence="3 9">Cofactor biosynthesis; tetrahydrofolate biosynthesis; 7,8-dihydrofolate from 2-amino-4-hydroxy-6-hydroxymethyl-7,8-dihydropteridine diphosphate and 4-aminobenzoate: step 1/2.</text>
</comment>
<dbReference type="EC" id="2.5.1.15" evidence="4 9"/>
<evidence type="ECO:0000259" key="10">
    <source>
        <dbReference type="PROSITE" id="PS50972"/>
    </source>
</evidence>
<evidence type="ECO:0000256" key="1">
    <source>
        <dbReference type="ARBA" id="ARBA00000012"/>
    </source>
</evidence>
<name>A0A077EHC5_9FLAO</name>
<gene>
    <name evidence="11" type="ORF">BD94_1175</name>
</gene>
<dbReference type="RefSeq" id="WP_051354314.1">
    <property type="nucleotide sequence ID" value="NZ_CP007547.1"/>
</dbReference>
<dbReference type="eggNOG" id="COG0294">
    <property type="taxonomic scope" value="Bacteria"/>
</dbReference>
<dbReference type="HOGENOM" id="CLU_008023_0_2_10"/>
<evidence type="ECO:0000256" key="5">
    <source>
        <dbReference type="ARBA" id="ARBA00022679"/>
    </source>
</evidence>
<evidence type="ECO:0000256" key="9">
    <source>
        <dbReference type="RuleBase" id="RU361205"/>
    </source>
</evidence>
<feature type="domain" description="Pterin-binding" evidence="10">
    <location>
        <begin position="28"/>
        <end position="280"/>
    </location>
</feature>
<dbReference type="EMBL" id="CP007547">
    <property type="protein sequence ID" value="AIL44950.1"/>
    <property type="molecule type" value="Genomic_DNA"/>
</dbReference>
<dbReference type="Pfam" id="PF00809">
    <property type="entry name" value="Pterin_bind"/>
    <property type="match status" value="1"/>
</dbReference>
<dbReference type="InterPro" id="IPR045031">
    <property type="entry name" value="DHP_synth-like"/>
</dbReference>
<dbReference type="InterPro" id="IPR006390">
    <property type="entry name" value="DHP_synth_dom"/>
</dbReference>
<evidence type="ECO:0000256" key="6">
    <source>
        <dbReference type="ARBA" id="ARBA00022723"/>
    </source>
</evidence>
<dbReference type="GO" id="GO:0046654">
    <property type="term" value="P:tetrahydrofolate biosynthetic process"/>
    <property type="evidence" value="ECO:0007669"/>
    <property type="project" value="UniProtKB-UniPathway"/>
</dbReference>
<dbReference type="STRING" id="1338011.BD94_1175"/>
<dbReference type="GO" id="GO:0004156">
    <property type="term" value="F:dihydropteroate synthase activity"/>
    <property type="evidence" value="ECO:0007669"/>
    <property type="project" value="UniProtKB-EC"/>
</dbReference>
<organism evidence="11 12">
    <name type="scientific">Elizabethkingia anophelis NUHP1</name>
    <dbReference type="NCBI Taxonomy" id="1338011"/>
    <lineage>
        <taxon>Bacteria</taxon>
        <taxon>Pseudomonadati</taxon>
        <taxon>Bacteroidota</taxon>
        <taxon>Flavobacteriia</taxon>
        <taxon>Flavobacteriales</taxon>
        <taxon>Weeksellaceae</taxon>
        <taxon>Elizabethkingia</taxon>
    </lineage>
</organism>
<dbReference type="SUPFAM" id="SSF51717">
    <property type="entry name" value="Dihydropteroate synthetase-like"/>
    <property type="match status" value="1"/>
</dbReference>
<dbReference type="GO" id="GO:0005829">
    <property type="term" value="C:cytosol"/>
    <property type="evidence" value="ECO:0007669"/>
    <property type="project" value="TreeGrafter"/>
</dbReference>
<dbReference type="KEGG" id="eao:BD94_1175"/>
<dbReference type="PANTHER" id="PTHR20941:SF1">
    <property type="entry name" value="FOLIC ACID SYNTHESIS PROTEIN FOL1"/>
    <property type="match status" value="1"/>
</dbReference>
<evidence type="ECO:0000256" key="7">
    <source>
        <dbReference type="ARBA" id="ARBA00022842"/>
    </source>
</evidence>
<reference evidence="11" key="2">
    <citation type="journal article" date="2015" name="Genome Biol. Evol.">
        <title>Complete Genome Sequence and Transcriptomic Analysis of the Novel Pathogen Elizabethkingia anophelis in Response to Oxidative Stress.</title>
        <authorList>
            <person name="Li Y."/>
            <person name="Liu Y."/>
            <person name="Chew S.C."/>
            <person name="Tay M."/>
            <person name="Salido M.M."/>
            <person name="Teo J."/>
            <person name="Lauro F.M."/>
            <person name="Givskov M."/>
            <person name="Yang L."/>
        </authorList>
    </citation>
    <scope>NUCLEOTIDE SEQUENCE</scope>
    <source>
        <strain evidence="11">NUHP1</strain>
    </source>
</reference>
<sequence>MNTYKKQPSINQNFSINCRGKLISLEKPLIMGILNLTPDSFSDGGRFSHEKSALKHAEKMISEGASIIDIGPQSTNPNSKQIDAKEEMERLGKVISLLKKEFPETLISVDTFYAETVKYAADEGMDIINDISGGQFDSQMFKTVAETGLPYILMHINPSFGGMHDKIQYKDITLSINQFFSEKVRELTELRIHDIILDPGFGFGKTIEDQYKMTEEAEYFGFGRLPLLIGISRKSFIYKSLGKSPLEIVEETQKLHLKLLHKGAKILRVHDIAETKKTIDLFLNNY</sequence>
<evidence type="ECO:0000256" key="8">
    <source>
        <dbReference type="ARBA" id="ARBA00022909"/>
    </source>
</evidence>
<dbReference type="AlphaFoldDB" id="A0A077EHC5"/>
<protein>
    <recommendedName>
        <fullName evidence="4 9">Dihydropteroate synthase</fullName>
        <shortName evidence="9">DHPS</shortName>
        <ecNumber evidence="4 9">2.5.1.15</ecNumber>
    </recommendedName>
    <alternativeName>
        <fullName evidence="9">Dihydropteroate pyrophosphorylase</fullName>
    </alternativeName>
</protein>
<keyword evidence="5 9" id="KW-0808">Transferase</keyword>
<evidence type="ECO:0000256" key="4">
    <source>
        <dbReference type="ARBA" id="ARBA00012458"/>
    </source>
</evidence>
<dbReference type="PROSITE" id="PS00792">
    <property type="entry name" value="DHPS_1"/>
    <property type="match status" value="1"/>
</dbReference>
<comment type="similarity">
    <text evidence="9">Belongs to the DHPS family.</text>
</comment>
<dbReference type="InterPro" id="IPR000489">
    <property type="entry name" value="Pterin-binding_dom"/>
</dbReference>
<dbReference type="GO" id="GO:0046872">
    <property type="term" value="F:metal ion binding"/>
    <property type="evidence" value="ECO:0007669"/>
    <property type="project" value="UniProtKB-KW"/>
</dbReference>
<evidence type="ECO:0000313" key="11">
    <source>
        <dbReference type="EMBL" id="AIL44950.1"/>
    </source>
</evidence>